<reference evidence="6 7" key="1">
    <citation type="submission" date="2020-05" db="EMBL/GenBank/DDBJ databases">
        <title>Genome Sequencing of Type Strains.</title>
        <authorList>
            <person name="Lemaire J.F."/>
            <person name="Inderbitzin P."/>
            <person name="Gregorio O.A."/>
            <person name="Collins S.B."/>
            <person name="Wespe N."/>
            <person name="Knight-Connoni V."/>
        </authorList>
    </citation>
    <scope>NUCLEOTIDE SEQUENCE [LARGE SCALE GENOMIC DNA]</scope>
    <source>
        <strain evidence="6 7">ATCC 25174</strain>
    </source>
</reference>
<dbReference type="AlphaFoldDB" id="A0A7Y5ZZH2"/>
<feature type="transmembrane region" description="Helical" evidence="5">
    <location>
        <begin position="49"/>
        <end position="72"/>
    </location>
</feature>
<evidence type="ECO:0000313" key="7">
    <source>
        <dbReference type="Proteomes" id="UP000565724"/>
    </source>
</evidence>
<evidence type="ECO:0000256" key="5">
    <source>
        <dbReference type="SAM" id="Phobius"/>
    </source>
</evidence>
<evidence type="ECO:0000256" key="1">
    <source>
        <dbReference type="ARBA" id="ARBA00004127"/>
    </source>
</evidence>
<name>A0A7Y5ZZH2_9CELL</name>
<keyword evidence="2 5" id="KW-0812">Transmembrane</keyword>
<comment type="caution">
    <text evidence="6">The sequence shown here is derived from an EMBL/GenBank/DDBJ whole genome shotgun (WGS) entry which is preliminary data.</text>
</comment>
<dbReference type="GO" id="GO:0012505">
    <property type="term" value="C:endomembrane system"/>
    <property type="evidence" value="ECO:0007669"/>
    <property type="project" value="UniProtKB-SubCell"/>
</dbReference>
<keyword evidence="6" id="KW-0489">Methyltransferase</keyword>
<comment type="subcellular location">
    <subcellularLocation>
        <location evidence="1">Endomembrane system</location>
        <topology evidence="1">Multi-pass membrane protein</topology>
    </subcellularLocation>
</comment>
<gene>
    <name evidence="6" type="ORF">HP550_07060</name>
</gene>
<dbReference type="EMBL" id="JABMCI010000057">
    <property type="protein sequence ID" value="NUU17006.1"/>
    <property type="molecule type" value="Genomic_DNA"/>
</dbReference>
<protein>
    <submittedName>
        <fullName evidence="6">Isoprenylcysteine carboxylmethyltransferase family protein</fullName>
    </submittedName>
</protein>
<keyword evidence="4 5" id="KW-0472">Membrane</keyword>
<evidence type="ECO:0000313" key="6">
    <source>
        <dbReference type="EMBL" id="NUU17006.1"/>
    </source>
</evidence>
<keyword evidence="7" id="KW-1185">Reference proteome</keyword>
<dbReference type="Gene3D" id="1.20.120.1630">
    <property type="match status" value="1"/>
</dbReference>
<dbReference type="RefSeq" id="WP_175346884.1">
    <property type="nucleotide sequence ID" value="NZ_JABMCI010000057.1"/>
</dbReference>
<dbReference type="InterPro" id="IPR007318">
    <property type="entry name" value="Phopholipid_MeTrfase"/>
</dbReference>
<proteinExistence type="predicted"/>
<dbReference type="GO" id="GO:0008168">
    <property type="term" value="F:methyltransferase activity"/>
    <property type="evidence" value="ECO:0007669"/>
    <property type="project" value="UniProtKB-KW"/>
</dbReference>
<keyword evidence="3 5" id="KW-1133">Transmembrane helix</keyword>
<keyword evidence="6" id="KW-0808">Transferase</keyword>
<evidence type="ECO:0000256" key="4">
    <source>
        <dbReference type="ARBA" id="ARBA00023136"/>
    </source>
</evidence>
<dbReference type="Pfam" id="PF04191">
    <property type="entry name" value="PEMT"/>
    <property type="match status" value="1"/>
</dbReference>
<feature type="transmembrane region" description="Helical" evidence="5">
    <location>
        <begin position="143"/>
        <end position="167"/>
    </location>
</feature>
<feature type="transmembrane region" description="Helical" evidence="5">
    <location>
        <begin position="6"/>
        <end position="28"/>
    </location>
</feature>
<evidence type="ECO:0000256" key="3">
    <source>
        <dbReference type="ARBA" id="ARBA00022989"/>
    </source>
</evidence>
<accession>A0A7Y5ZZH2</accession>
<feature type="transmembrane region" description="Helical" evidence="5">
    <location>
        <begin position="84"/>
        <end position="103"/>
    </location>
</feature>
<evidence type="ECO:0000256" key="2">
    <source>
        <dbReference type="ARBA" id="ARBA00022692"/>
    </source>
</evidence>
<dbReference type="GO" id="GO:0032259">
    <property type="term" value="P:methylation"/>
    <property type="evidence" value="ECO:0007669"/>
    <property type="project" value="UniProtKB-KW"/>
</dbReference>
<sequence length="223" mass="23036">MTTDTAARLALGLYAVGVACTFGLRTWLHMRRTGHSGYKGVSGTRGSAEWWGGILFVAALLLAAAGPALAVAGLVTAPAGAGGALGWVGAIVAIVGFLAVLLAQSGMGSSWRIGVDRTEVTGLVTTSMFAVVRNPIFTAMATALLGLTLLVPTAVSAAALVCLIAAIELQVRVVEEPYLARTHGVEYLDYTRRVGRFFPGVGRARPSGTVHTATHSQSSKDTL</sequence>
<organism evidence="6 7">
    <name type="scientific">Cellulomonas humilata</name>
    <dbReference type="NCBI Taxonomy" id="144055"/>
    <lineage>
        <taxon>Bacteria</taxon>
        <taxon>Bacillati</taxon>
        <taxon>Actinomycetota</taxon>
        <taxon>Actinomycetes</taxon>
        <taxon>Micrococcales</taxon>
        <taxon>Cellulomonadaceae</taxon>
        <taxon>Cellulomonas</taxon>
    </lineage>
</organism>
<dbReference type="Proteomes" id="UP000565724">
    <property type="component" value="Unassembled WGS sequence"/>
</dbReference>